<dbReference type="EMBL" id="QTSX02000833">
    <property type="protein sequence ID" value="KAJ9084529.1"/>
    <property type="molecule type" value="Genomic_DNA"/>
</dbReference>
<dbReference type="EC" id="5.2.1.8" evidence="1"/>
<evidence type="ECO:0000313" key="2">
    <source>
        <dbReference type="Proteomes" id="UP001165960"/>
    </source>
</evidence>
<sequence>MSVLIETSLGDIVIDLHVQECPRTTLNFIKLCKTKYYNYSSFHNVQRDFMAQTGDPTGTGQGGESVFHLLKGENNPRYFKPEFHPKLKHTKKGTVSMAVSSSHNSAIGDSISLAGSQFFITLGDDLDYLDGKYSVFGQVAEGFETLDKINEAYCDDSGKPYRDIRIKHTLILDDPFPDPEGLEIPEHSPQPDSEILKSLRLAEDEELEPDLPPEQLEKLTREREARAQALTLEMVGDLPFADVKPPENVLFVCKLNPVTRDEDLELIFSRFGPVASCEIIRDAKTGDSLSYAFVEFENQKDCEEAYFKMDNVLIDDRRIHVDFSQSVSKLNKEFLFSKTAKTDDQGASRSAGDLKSKYKSSSDYNMVFDHKSQKQSDSFSHKTHSFREKENRQDDRSRDSRSYSRDDTHRRSDKHNDKYERRDSHRYGGSGHRSSSSRARHSSRSPSRRRR</sequence>
<evidence type="ECO:0000313" key="1">
    <source>
        <dbReference type="EMBL" id="KAJ9084529.1"/>
    </source>
</evidence>
<accession>A0ACC2UCB7</accession>
<comment type="caution">
    <text evidence="1">The sequence shown here is derived from an EMBL/GenBank/DDBJ whole genome shotgun (WGS) entry which is preliminary data.</text>
</comment>
<proteinExistence type="predicted"/>
<gene>
    <name evidence="1" type="primary">cyp6_2</name>
    <name evidence="1" type="ORF">DSO57_1023517</name>
</gene>
<keyword evidence="2" id="KW-1185">Reference proteome</keyword>
<organism evidence="1 2">
    <name type="scientific">Entomophthora muscae</name>
    <dbReference type="NCBI Taxonomy" id="34485"/>
    <lineage>
        <taxon>Eukaryota</taxon>
        <taxon>Fungi</taxon>
        <taxon>Fungi incertae sedis</taxon>
        <taxon>Zoopagomycota</taxon>
        <taxon>Entomophthoromycotina</taxon>
        <taxon>Entomophthoromycetes</taxon>
        <taxon>Entomophthorales</taxon>
        <taxon>Entomophthoraceae</taxon>
        <taxon>Entomophthora</taxon>
    </lineage>
</organism>
<protein>
    <submittedName>
        <fullName evidence="1">Peptidyl-prolyl cis-trans isomerase-like 4</fullName>
        <ecNumber evidence="1">5.2.1.8</ecNumber>
    </submittedName>
</protein>
<dbReference type="Proteomes" id="UP001165960">
    <property type="component" value="Unassembled WGS sequence"/>
</dbReference>
<reference evidence="1" key="1">
    <citation type="submission" date="2022-04" db="EMBL/GenBank/DDBJ databases">
        <title>Genome of the entomopathogenic fungus Entomophthora muscae.</title>
        <authorList>
            <person name="Elya C."/>
            <person name="Lovett B.R."/>
            <person name="Lee E."/>
            <person name="Macias A.M."/>
            <person name="Hajek A.E."/>
            <person name="De Bivort B.L."/>
            <person name="Kasson M.T."/>
            <person name="De Fine Licht H.H."/>
            <person name="Stajich J.E."/>
        </authorList>
    </citation>
    <scope>NUCLEOTIDE SEQUENCE</scope>
    <source>
        <strain evidence="1">Berkeley</strain>
    </source>
</reference>
<name>A0ACC2UCB7_9FUNG</name>